<organism evidence="2 3">
    <name type="scientific">Thioclava atlantica</name>
    <dbReference type="NCBI Taxonomy" id="1317124"/>
    <lineage>
        <taxon>Bacteria</taxon>
        <taxon>Pseudomonadati</taxon>
        <taxon>Pseudomonadota</taxon>
        <taxon>Alphaproteobacteria</taxon>
        <taxon>Rhodobacterales</taxon>
        <taxon>Paracoccaceae</taxon>
        <taxon>Thioclava</taxon>
    </lineage>
</organism>
<dbReference type="PATRIC" id="fig|1317124.6.peg.187"/>
<accession>A0A085U138</accession>
<dbReference type="eggNOG" id="COG3677">
    <property type="taxonomic scope" value="Bacteria"/>
</dbReference>
<protein>
    <recommendedName>
        <fullName evidence="1">ISXO2-like transposase domain-containing protein</fullName>
    </recommendedName>
</protein>
<proteinExistence type="predicted"/>
<dbReference type="Proteomes" id="UP000028607">
    <property type="component" value="Unassembled WGS sequence"/>
</dbReference>
<evidence type="ECO:0000313" key="2">
    <source>
        <dbReference type="EMBL" id="KFE36685.1"/>
    </source>
</evidence>
<dbReference type="EMBL" id="AQRC01000001">
    <property type="protein sequence ID" value="KFE36685.1"/>
    <property type="molecule type" value="Genomic_DNA"/>
</dbReference>
<dbReference type="InterPro" id="IPR024445">
    <property type="entry name" value="Tnp_ISXO2-like"/>
</dbReference>
<name>A0A085U138_9RHOB</name>
<reference evidence="2 3" key="2">
    <citation type="journal article" date="2015" name="Antonie Van Leeuwenhoek">
        <title>Thioclava indica sp. nov., isolated from surface seawater of the Indian Ocean.</title>
        <authorList>
            <person name="Liu Y."/>
            <person name="Lai Q."/>
            <person name="Du J."/>
            <person name="Xu H."/>
            <person name="Jiang L."/>
            <person name="Shao Z."/>
        </authorList>
    </citation>
    <scope>NUCLEOTIDE SEQUENCE [LARGE SCALE GENOMIC DNA]</scope>
    <source>
        <strain evidence="2 3">13D2W-2</strain>
    </source>
</reference>
<feature type="domain" description="ISXO2-like transposase" evidence="1">
    <location>
        <begin position="148"/>
        <end position="320"/>
    </location>
</feature>
<evidence type="ECO:0000313" key="3">
    <source>
        <dbReference type="Proteomes" id="UP000028607"/>
    </source>
</evidence>
<sequence>MPLRHQDFRHFLDALNELNPAQIEDAQTRIRDLRRKTEAISEIEARTSREAKCPFCGEERRQKWGRTRTKIQRYRCGGCQKTYSGRTGSAVGHIHRPDLFMVVLRDMLIGSTPLSVRKLAKKLGLNKYTVWRWRMLVFSIIENRVTPAFSGIIEADETYQRESRKGSREWVRHAADPLNVPAPPRPRWEDFTSQGLKMMRGLSRWQLPILTVADRGGAKLFQRLANHAGATLQDAMTPLVPRDAVLCSDGAAGYSKIASAGGIEHVVLGSKPGTRVAAGCYHIQNVNSLHARYKKFIKPFCGPASKNLNGYIRWLELRLAGARPADVIRGS</sequence>
<reference evidence="3" key="1">
    <citation type="submission" date="2013-04" db="EMBL/GenBank/DDBJ databases">
        <title>Thioclava sp. 13D2W-2 Genome Sequencing.</title>
        <authorList>
            <person name="Lai Q."/>
            <person name="Li G."/>
            <person name="Shao Z."/>
        </authorList>
    </citation>
    <scope>NUCLEOTIDE SEQUENCE [LARGE SCALE GENOMIC DNA]</scope>
    <source>
        <strain evidence="3">13D2W-2</strain>
    </source>
</reference>
<keyword evidence="3" id="KW-1185">Reference proteome</keyword>
<dbReference type="AlphaFoldDB" id="A0A085U138"/>
<dbReference type="SMART" id="SM01126">
    <property type="entry name" value="DDE_Tnp_IS1595"/>
    <property type="match status" value="1"/>
</dbReference>
<evidence type="ECO:0000259" key="1">
    <source>
        <dbReference type="SMART" id="SM01126"/>
    </source>
</evidence>
<dbReference type="STRING" id="1317124.DW2_00965"/>
<dbReference type="NCBIfam" id="NF033547">
    <property type="entry name" value="transpos_IS1595"/>
    <property type="match status" value="1"/>
</dbReference>
<comment type="caution">
    <text evidence="2">The sequence shown here is derived from an EMBL/GenBank/DDBJ whole genome shotgun (WGS) entry which is preliminary data.</text>
</comment>
<gene>
    <name evidence="2" type="ORF">DW2_00965</name>
</gene>